<evidence type="ECO:0000313" key="2">
    <source>
        <dbReference type="Proteomes" id="UP001732700"/>
    </source>
</evidence>
<reference evidence="1" key="1">
    <citation type="submission" date="2021-05" db="EMBL/GenBank/DDBJ databases">
        <authorList>
            <person name="Scholz U."/>
            <person name="Mascher M."/>
            <person name="Fiebig A."/>
        </authorList>
    </citation>
    <scope>NUCLEOTIDE SEQUENCE [LARGE SCALE GENOMIC DNA]</scope>
</reference>
<dbReference type="EnsemblPlants" id="AVESA.00010b.r2.3DG0516270.1">
    <property type="protein sequence ID" value="AVESA.00010b.r2.3DG0516270.1.CDS"/>
    <property type="gene ID" value="AVESA.00010b.r2.3DG0516270"/>
</dbReference>
<keyword evidence="2" id="KW-1185">Reference proteome</keyword>
<name>A0ACD5VXX3_AVESA</name>
<sequence>MRQVLAVTELVVLLAAGAAAAAPALILQRARPLEGAHGDHMKLVQLDRERLSRNRNRGAFDLALQGMPGLYYARVKLGNPPKEYLVQFDTGSDIVWVSCSPCTGCPKSSEINLPQKLYNPKSSSTSSRISCSDHRCTDALEAGYAVCNRSHSPSNQCGYTLTYADGGTTTGYYVSDTLHLGTTMGNEGSVHSSSATVLFGCSNSRSGYTDGIIGFGKSALSVISQLSSQGLSGNVFSHCLKRSKDGGGILVLGEVVNPGFVSTPLVTMQPRYNLNMKSIAVNGKMLPINSSLFATSNAQGTVVDSGTTLSYLADGVYDPVISAIYAAVSPSVRTYVHTGIRYFISSNSTRALSLFPTVTLYFEDGAAMKVGPESYLVRRGSFDNDDIFIIGFQRSMEIEDHERITILGDLVLRNKIFVYNLDKMRMSWVDYDCSLLNMNTTFVVSGSMGHHAPSYYISLIVVGVAVIINAIRQGKY</sequence>
<evidence type="ECO:0000313" key="1">
    <source>
        <dbReference type="EnsemblPlants" id="AVESA.00010b.r2.3DG0516270.1.CDS"/>
    </source>
</evidence>
<accession>A0ACD5VXX3</accession>
<reference evidence="1" key="2">
    <citation type="submission" date="2025-09" db="UniProtKB">
        <authorList>
            <consortium name="EnsemblPlants"/>
        </authorList>
    </citation>
    <scope>IDENTIFICATION</scope>
</reference>
<protein>
    <submittedName>
        <fullName evidence="1">Uncharacterized protein</fullName>
    </submittedName>
</protein>
<dbReference type="Proteomes" id="UP001732700">
    <property type="component" value="Chromosome 3D"/>
</dbReference>
<organism evidence="1 2">
    <name type="scientific">Avena sativa</name>
    <name type="common">Oat</name>
    <dbReference type="NCBI Taxonomy" id="4498"/>
    <lineage>
        <taxon>Eukaryota</taxon>
        <taxon>Viridiplantae</taxon>
        <taxon>Streptophyta</taxon>
        <taxon>Embryophyta</taxon>
        <taxon>Tracheophyta</taxon>
        <taxon>Spermatophyta</taxon>
        <taxon>Magnoliopsida</taxon>
        <taxon>Liliopsida</taxon>
        <taxon>Poales</taxon>
        <taxon>Poaceae</taxon>
        <taxon>BOP clade</taxon>
        <taxon>Pooideae</taxon>
        <taxon>Poodae</taxon>
        <taxon>Poeae</taxon>
        <taxon>Poeae Chloroplast Group 1 (Aveneae type)</taxon>
        <taxon>Aveninae</taxon>
        <taxon>Avena</taxon>
    </lineage>
</organism>
<proteinExistence type="predicted"/>